<dbReference type="Pfam" id="PF08562">
    <property type="entry name" value="Crisp"/>
    <property type="match status" value="1"/>
</dbReference>
<evidence type="ECO:0000256" key="1">
    <source>
        <dbReference type="ARBA" id="ARBA00009923"/>
    </source>
</evidence>
<evidence type="ECO:0000259" key="4">
    <source>
        <dbReference type="PROSITE" id="PS51670"/>
    </source>
</evidence>
<feature type="non-terminal residue" evidence="5">
    <location>
        <position position="159"/>
    </location>
</feature>
<dbReference type="EMBL" id="JAACNH010000004">
    <property type="protein sequence ID" value="KAG8445811.1"/>
    <property type="molecule type" value="Genomic_DNA"/>
</dbReference>
<feature type="domain" description="ShKT" evidence="4">
    <location>
        <begin position="119"/>
        <end position="157"/>
    </location>
</feature>
<dbReference type="Gene3D" id="3.40.33.10">
    <property type="entry name" value="CAP"/>
    <property type="match status" value="1"/>
</dbReference>
<dbReference type="SUPFAM" id="SSF55797">
    <property type="entry name" value="PR-1-like"/>
    <property type="match status" value="1"/>
</dbReference>
<evidence type="ECO:0000256" key="3">
    <source>
        <dbReference type="PROSITE-ProRule" id="PRU01005"/>
    </source>
</evidence>
<accession>A0A8T2JTH8</accession>
<dbReference type="Pfam" id="PF00188">
    <property type="entry name" value="CAP"/>
    <property type="match status" value="1"/>
</dbReference>
<dbReference type="GO" id="GO:0005576">
    <property type="term" value="C:extracellular region"/>
    <property type="evidence" value="ECO:0007669"/>
    <property type="project" value="InterPro"/>
</dbReference>
<dbReference type="PANTHER" id="PTHR10334">
    <property type="entry name" value="CYSTEINE-RICH SECRETORY PROTEIN-RELATED"/>
    <property type="match status" value="1"/>
</dbReference>
<name>A0A8T2JTH8_9PIPI</name>
<gene>
    <name evidence="5" type="ORF">GDO86_010555</name>
</gene>
<keyword evidence="6" id="KW-1185">Reference proteome</keyword>
<dbReference type="InterPro" id="IPR018244">
    <property type="entry name" value="Allrgn_V5/Tpx1_CS"/>
</dbReference>
<comment type="similarity">
    <text evidence="1">Belongs to the CRISP family.</text>
</comment>
<dbReference type="PROSITE" id="PS51670">
    <property type="entry name" value="SHKT"/>
    <property type="match status" value="1"/>
</dbReference>
<dbReference type="InterPro" id="IPR014044">
    <property type="entry name" value="CAP_dom"/>
</dbReference>
<protein>
    <recommendedName>
        <fullName evidence="4">ShKT domain-containing protein</fullName>
    </recommendedName>
</protein>
<dbReference type="InterPro" id="IPR003582">
    <property type="entry name" value="ShKT_dom"/>
</dbReference>
<dbReference type="PRINTS" id="PR00837">
    <property type="entry name" value="V5TPXLIKE"/>
</dbReference>
<dbReference type="SUPFAM" id="SSF57546">
    <property type="entry name" value="Crisp domain-like"/>
    <property type="match status" value="1"/>
</dbReference>
<dbReference type="Proteomes" id="UP000812440">
    <property type="component" value="Chromosome 5"/>
</dbReference>
<evidence type="ECO:0000313" key="6">
    <source>
        <dbReference type="Proteomes" id="UP000812440"/>
    </source>
</evidence>
<dbReference type="Gene3D" id="1.10.10.740">
    <property type="entry name" value="Crisp domain"/>
    <property type="match status" value="1"/>
</dbReference>
<dbReference type="PROSITE" id="PS01010">
    <property type="entry name" value="CRISP_2"/>
    <property type="match status" value="1"/>
</dbReference>
<dbReference type="OrthoDB" id="737510at2759"/>
<proteinExistence type="inferred from homology"/>
<evidence type="ECO:0000313" key="5">
    <source>
        <dbReference type="EMBL" id="KAG8445811.1"/>
    </source>
</evidence>
<evidence type="ECO:0000256" key="2">
    <source>
        <dbReference type="ARBA" id="ARBA00023157"/>
    </source>
</evidence>
<dbReference type="AlphaFoldDB" id="A0A8T2JTH8"/>
<keyword evidence="2" id="KW-1015">Disulfide bond</keyword>
<dbReference type="InterPro" id="IPR013871">
    <property type="entry name" value="Cysteine_rich_secretory"/>
</dbReference>
<sequence>SPISLLFILELECGENLFMSSYPATWAEAITALHSEYSDFEFGKGPKVPNAMIGHYTQIMWYSSYLIGCYVERCLDAEFEYYFVCHYCPAGNINDKIATPYKSGPTCADCPKSCENGLCSKSLFMQDTYANCKDFRTGNTCDMYKFIRDACPASCFCKN</sequence>
<dbReference type="SMART" id="SM00198">
    <property type="entry name" value="SCP"/>
    <property type="match status" value="1"/>
</dbReference>
<dbReference type="InterPro" id="IPR042076">
    <property type="entry name" value="Crisp-like_dom"/>
</dbReference>
<dbReference type="PROSITE" id="PS01009">
    <property type="entry name" value="CRISP_1"/>
    <property type="match status" value="1"/>
</dbReference>
<feature type="non-terminal residue" evidence="5">
    <location>
        <position position="1"/>
    </location>
</feature>
<comment type="caution">
    <text evidence="5">The sequence shown here is derived from an EMBL/GenBank/DDBJ whole genome shotgun (WGS) entry which is preliminary data.</text>
</comment>
<reference evidence="5" key="1">
    <citation type="thesis" date="2020" institute="ProQuest LLC" country="789 East Eisenhower Parkway, Ann Arbor, MI, USA">
        <title>Comparative Genomics and Chromosome Evolution.</title>
        <authorList>
            <person name="Mudd A.B."/>
        </authorList>
    </citation>
    <scope>NUCLEOTIDE SEQUENCE</scope>
    <source>
        <strain evidence="5">Female2</strain>
        <tissue evidence="5">Blood</tissue>
    </source>
</reference>
<dbReference type="InterPro" id="IPR001283">
    <property type="entry name" value="CRISP-related"/>
</dbReference>
<comment type="caution">
    <text evidence="3">Lacks conserved residue(s) required for the propagation of feature annotation.</text>
</comment>
<organism evidence="5 6">
    <name type="scientific">Hymenochirus boettgeri</name>
    <name type="common">Congo dwarf clawed frog</name>
    <dbReference type="NCBI Taxonomy" id="247094"/>
    <lineage>
        <taxon>Eukaryota</taxon>
        <taxon>Metazoa</taxon>
        <taxon>Chordata</taxon>
        <taxon>Craniata</taxon>
        <taxon>Vertebrata</taxon>
        <taxon>Euteleostomi</taxon>
        <taxon>Amphibia</taxon>
        <taxon>Batrachia</taxon>
        <taxon>Anura</taxon>
        <taxon>Pipoidea</taxon>
        <taxon>Pipidae</taxon>
        <taxon>Pipinae</taxon>
        <taxon>Hymenochirus</taxon>
    </lineage>
</organism>
<dbReference type="InterPro" id="IPR035940">
    <property type="entry name" value="CAP_sf"/>
</dbReference>